<keyword evidence="2" id="KW-0863">Zinc-finger</keyword>
<dbReference type="SUPFAM" id="SSF57716">
    <property type="entry name" value="Glucocorticoid receptor-like (DNA-binding domain)"/>
    <property type="match status" value="1"/>
</dbReference>
<evidence type="ECO:0000256" key="3">
    <source>
        <dbReference type="ARBA" id="ARBA00022833"/>
    </source>
</evidence>
<keyword evidence="1" id="KW-0479">Metal-binding</keyword>
<dbReference type="Gene3D" id="1.20.120.910">
    <property type="entry name" value="DksA, coiled-coil domain"/>
    <property type="match status" value="1"/>
</dbReference>
<comment type="caution">
    <text evidence="7">The sequence shown here is derived from an EMBL/GenBank/DDBJ whole genome shotgun (WGS) entry which is preliminary data.</text>
</comment>
<feature type="zinc finger region" description="dksA C4-type" evidence="4">
    <location>
        <begin position="86"/>
        <end position="110"/>
    </location>
</feature>
<dbReference type="EMBL" id="JBBKTW010000006">
    <property type="protein sequence ID" value="MEN2990087.1"/>
    <property type="molecule type" value="Genomic_DNA"/>
</dbReference>
<dbReference type="PROSITE" id="PS51128">
    <property type="entry name" value="ZF_DKSA_2"/>
    <property type="match status" value="1"/>
</dbReference>
<gene>
    <name evidence="7" type="ORF">WG926_17340</name>
</gene>
<sequence length="114" mass="12341">MAASDIDQEVKQALTRRLDDLRRATDSTTESRRPVELDQASVGRLSRIDAMQMQAMAMAAERMRGQEIGRIKAALGRIEDGEFGACVTCGEDIAPKRLAVDPTISTCIRCASGG</sequence>
<keyword evidence="8" id="KW-1185">Reference proteome</keyword>
<dbReference type="RefSeq" id="WP_345937900.1">
    <property type="nucleotide sequence ID" value="NZ_JBBKTW010000006.1"/>
</dbReference>
<protein>
    <submittedName>
        <fullName evidence="7">TraR/DksA C4-type zinc finger protein</fullName>
    </submittedName>
</protein>
<name>A0ABU9YMP9_9PROT</name>
<evidence type="ECO:0000313" key="8">
    <source>
        <dbReference type="Proteomes" id="UP001413721"/>
    </source>
</evidence>
<dbReference type="PANTHER" id="PTHR33823:SF4">
    <property type="entry name" value="GENERAL STRESS PROTEIN 16O"/>
    <property type="match status" value="1"/>
</dbReference>
<evidence type="ECO:0000256" key="4">
    <source>
        <dbReference type="PROSITE-ProRule" id="PRU00510"/>
    </source>
</evidence>
<dbReference type="Proteomes" id="UP001413721">
    <property type="component" value="Unassembled WGS sequence"/>
</dbReference>
<dbReference type="InterPro" id="IPR000962">
    <property type="entry name" value="Znf_DskA_TraR"/>
</dbReference>
<organism evidence="7 8">
    <name type="scientific">Tistrella arctica</name>
    <dbReference type="NCBI Taxonomy" id="3133430"/>
    <lineage>
        <taxon>Bacteria</taxon>
        <taxon>Pseudomonadati</taxon>
        <taxon>Pseudomonadota</taxon>
        <taxon>Alphaproteobacteria</taxon>
        <taxon>Geminicoccales</taxon>
        <taxon>Geminicoccaceae</taxon>
        <taxon>Tistrella</taxon>
    </lineage>
</organism>
<proteinExistence type="predicted"/>
<dbReference type="Pfam" id="PF01258">
    <property type="entry name" value="zf-dskA_traR"/>
    <property type="match status" value="1"/>
</dbReference>
<feature type="region of interest" description="Disordered" evidence="5">
    <location>
        <begin position="17"/>
        <end position="38"/>
    </location>
</feature>
<feature type="domain" description="Zinc finger DksA/TraR C4-type" evidence="6">
    <location>
        <begin position="81"/>
        <end position="112"/>
    </location>
</feature>
<keyword evidence="3" id="KW-0862">Zinc</keyword>
<reference evidence="7 8" key="1">
    <citation type="submission" date="2024-03" db="EMBL/GenBank/DDBJ databases">
        <title>High-quality draft genome sequencing of Tistrella sp. BH-R2-4.</title>
        <authorList>
            <person name="Dong C."/>
        </authorList>
    </citation>
    <scope>NUCLEOTIDE SEQUENCE [LARGE SCALE GENOMIC DNA]</scope>
    <source>
        <strain evidence="7 8">BH-R2-4</strain>
    </source>
</reference>
<feature type="compositionally biased region" description="Basic and acidic residues" evidence="5">
    <location>
        <begin position="17"/>
        <end position="36"/>
    </location>
</feature>
<evidence type="ECO:0000259" key="6">
    <source>
        <dbReference type="Pfam" id="PF01258"/>
    </source>
</evidence>
<evidence type="ECO:0000256" key="2">
    <source>
        <dbReference type="ARBA" id="ARBA00022771"/>
    </source>
</evidence>
<evidence type="ECO:0000256" key="1">
    <source>
        <dbReference type="ARBA" id="ARBA00022723"/>
    </source>
</evidence>
<evidence type="ECO:0000313" key="7">
    <source>
        <dbReference type="EMBL" id="MEN2990087.1"/>
    </source>
</evidence>
<accession>A0ABU9YMP9</accession>
<dbReference type="PANTHER" id="PTHR33823">
    <property type="entry name" value="RNA POLYMERASE-BINDING TRANSCRIPTION FACTOR DKSA-RELATED"/>
    <property type="match status" value="1"/>
</dbReference>
<evidence type="ECO:0000256" key="5">
    <source>
        <dbReference type="SAM" id="MobiDB-lite"/>
    </source>
</evidence>